<dbReference type="KEGG" id="tcb:TCARB_1946"/>
<dbReference type="SUPFAM" id="SSF52540">
    <property type="entry name" value="P-loop containing nucleoside triphosphate hydrolases"/>
    <property type="match status" value="1"/>
</dbReference>
<dbReference type="InterPro" id="IPR006935">
    <property type="entry name" value="Helicase/UvrB_N"/>
</dbReference>
<feature type="domain" description="Helicase ATP-binding" evidence="5">
    <location>
        <begin position="277"/>
        <end position="424"/>
    </location>
</feature>
<dbReference type="Pfam" id="PF00271">
    <property type="entry name" value="Helicase_C"/>
    <property type="match status" value="1"/>
</dbReference>
<evidence type="ECO:0000256" key="1">
    <source>
        <dbReference type="ARBA" id="ARBA00022741"/>
    </source>
</evidence>
<evidence type="ECO:0000313" key="7">
    <source>
        <dbReference type="EMBL" id="AJB42982.1"/>
    </source>
</evidence>
<evidence type="ECO:0000256" key="2">
    <source>
        <dbReference type="ARBA" id="ARBA00022801"/>
    </source>
</evidence>
<dbReference type="InterPro" id="IPR014001">
    <property type="entry name" value="Helicase_ATP-bd"/>
</dbReference>
<evidence type="ECO:0000313" key="8">
    <source>
        <dbReference type="Proteomes" id="UP000266720"/>
    </source>
</evidence>
<keyword evidence="2" id="KW-0378">Hydrolase</keyword>
<dbReference type="InterPro" id="IPR027417">
    <property type="entry name" value="P-loop_NTPase"/>
</dbReference>
<dbReference type="PROSITE" id="PS51194">
    <property type="entry name" value="HELICASE_CTER"/>
    <property type="match status" value="1"/>
</dbReference>
<dbReference type="GO" id="GO:0005524">
    <property type="term" value="F:ATP binding"/>
    <property type="evidence" value="ECO:0007669"/>
    <property type="project" value="UniProtKB-KW"/>
</dbReference>
<dbReference type="InterPro" id="IPR050615">
    <property type="entry name" value="ATP-dep_DNA_Helicase"/>
</dbReference>
<dbReference type="SMART" id="SM00490">
    <property type="entry name" value="HELICc"/>
    <property type="match status" value="1"/>
</dbReference>
<dbReference type="RefSeq" id="WP_148684736.1">
    <property type="nucleotide sequence ID" value="NZ_CP007493.1"/>
</dbReference>
<dbReference type="SMART" id="SM00487">
    <property type="entry name" value="DEXDc"/>
    <property type="match status" value="1"/>
</dbReference>
<dbReference type="PANTHER" id="PTHR11274">
    <property type="entry name" value="RAD25/XP-B DNA REPAIR HELICASE"/>
    <property type="match status" value="1"/>
</dbReference>
<dbReference type="GeneID" id="25407357"/>
<protein>
    <recommendedName>
        <fullName evidence="9">DEAD/DEAH box helicase</fullName>
    </recommendedName>
</protein>
<keyword evidence="1" id="KW-0547">Nucleotide-binding</keyword>
<dbReference type="EMBL" id="CP007493">
    <property type="protein sequence ID" value="AJB42982.1"/>
    <property type="molecule type" value="Genomic_DNA"/>
</dbReference>
<evidence type="ECO:0000259" key="6">
    <source>
        <dbReference type="PROSITE" id="PS51194"/>
    </source>
</evidence>
<dbReference type="PROSITE" id="PS51192">
    <property type="entry name" value="HELICASE_ATP_BIND_1"/>
    <property type="match status" value="1"/>
</dbReference>
<dbReference type="InterPro" id="IPR001650">
    <property type="entry name" value="Helicase_C-like"/>
</dbReference>
<dbReference type="Gene3D" id="3.40.50.300">
    <property type="entry name" value="P-loop containing nucleotide triphosphate hydrolases"/>
    <property type="match status" value="2"/>
</dbReference>
<dbReference type="AlphaFoldDB" id="A0A3G1A7J8"/>
<name>A0A3G1A7J8_9CREN</name>
<dbReference type="Pfam" id="PF04851">
    <property type="entry name" value="ResIII"/>
    <property type="match status" value="1"/>
</dbReference>
<proteinExistence type="predicted"/>
<evidence type="ECO:0000256" key="4">
    <source>
        <dbReference type="ARBA" id="ARBA00022840"/>
    </source>
</evidence>
<reference evidence="8" key="1">
    <citation type="book" date="2010" name="EXTREMOPHILES" publisher="0:0-0">
        <title>Complete genome sequences of ten hyperthermophilic archaea reveal their metabolic capabilities and possible ecological roles.</title>
        <editorList>
            <person name="?"/>
        </editorList>
        <authorList>
            <person name="Ravin N.V."/>
            <person name="Mardanov A.V."/>
            <person name="Bonch-Osmolovskaya E.A."/>
            <person name="Skryabin K.G."/>
        </authorList>
    </citation>
    <scope>NUCLEOTIDE SEQUENCE [LARGE SCALE GENOMIC DNA]</scope>
    <source>
        <strain evidence="8">1505</strain>
    </source>
</reference>
<evidence type="ECO:0000259" key="5">
    <source>
        <dbReference type="PROSITE" id="PS51192"/>
    </source>
</evidence>
<organism evidence="7 8">
    <name type="scientific">Thermofilum adornatum 1505</name>
    <dbReference type="NCBI Taxonomy" id="697581"/>
    <lineage>
        <taxon>Archaea</taxon>
        <taxon>Thermoproteota</taxon>
        <taxon>Thermoprotei</taxon>
        <taxon>Thermofilales</taxon>
        <taxon>Thermofilaceae</taxon>
        <taxon>Thermofilum</taxon>
    </lineage>
</organism>
<dbReference type="Proteomes" id="UP000266720">
    <property type="component" value="Chromosome"/>
</dbReference>
<dbReference type="GO" id="GO:0003677">
    <property type="term" value="F:DNA binding"/>
    <property type="evidence" value="ECO:0007669"/>
    <property type="project" value="InterPro"/>
</dbReference>
<accession>A0A3G1A7J8</accession>
<dbReference type="PANTHER" id="PTHR11274:SF12">
    <property type="entry name" value="HELICASE, POSSIBLE DNA REPAIR RAD25"/>
    <property type="match status" value="1"/>
</dbReference>
<feature type="domain" description="Helicase C-terminal" evidence="6">
    <location>
        <begin position="455"/>
        <end position="611"/>
    </location>
</feature>
<evidence type="ECO:0008006" key="9">
    <source>
        <dbReference type="Google" id="ProtNLM"/>
    </source>
</evidence>
<keyword evidence="4" id="KW-0067">ATP-binding</keyword>
<sequence length="626" mass="72116">MTTNYGGLTAPNISFFKRRGLSEEEFQEFLRLAREIANYNPEEKSWSISPEKLERKDKGEVARILARLKRLSTLGDREVSLVLSMLDDFKQKARIGPDLRLLGIPGSLLDKLAGDSELGEAVVFDGGSLRLKSVMFVQKVVELLREKYGLEVDFDRGLLKVEVRRENGELVWKLSYLDKLLFSKVSELGTLKYYIEKAVLSGEGEFEGTELVERRIRVVRVDWHKKEFFTPVALLDKFEKFFHDIGFSVTRVFEERSPISINMQRNFSLLPHQEEVYRLWSRKRRGTVAIFTRGGKSFIALQAIHDLRLPTIVFVTTKELLETWITYFEKYLGIPRSFIGVLGAGEQKIRDITVATYASATKYIDSLRSRFELAIFDEAHHVPASTFKQVALQIDALYRLALSATPERRDRNEALLFELCGELLYKLTYEDLVSLKVVAPIEVMDAFFVEGPKEKIKKLLDLLERHKNGKIIIFTQYLQTANELFEVLRQKGYKAELITGETPEAKRENSFRNFVDGRSNIIVTTTVLDEGITVPDADVAVIYEGTGEGRQMIQRIGRVLGYLPGKTAKIYEIIDVTNPREKSAYRRRSWVLELYRTRNLEEIVRAVKEGREDKIKPSYQYHLDSF</sequence>
<dbReference type="GO" id="GO:0140097">
    <property type="term" value="F:catalytic activity, acting on DNA"/>
    <property type="evidence" value="ECO:0007669"/>
    <property type="project" value="UniProtKB-ARBA"/>
</dbReference>
<evidence type="ECO:0000256" key="3">
    <source>
        <dbReference type="ARBA" id="ARBA00022806"/>
    </source>
</evidence>
<gene>
    <name evidence="7" type="ORF">TCARB_1946</name>
</gene>
<dbReference type="GO" id="GO:0016787">
    <property type="term" value="F:hydrolase activity"/>
    <property type="evidence" value="ECO:0007669"/>
    <property type="project" value="UniProtKB-KW"/>
</dbReference>
<dbReference type="GO" id="GO:0004386">
    <property type="term" value="F:helicase activity"/>
    <property type="evidence" value="ECO:0007669"/>
    <property type="project" value="UniProtKB-KW"/>
</dbReference>
<dbReference type="STRING" id="697581.TCARB_1946"/>
<keyword evidence="3" id="KW-0347">Helicase</keyword>